<dbReference type="EMBL" id="AP024545">
    <property type="protein sequence ID" value="BCT92871.1"/>
    <property type="molecule type" value="Genomic_DNA"/>
</dbReference>
<evidence type="ECO:0000313" key="3">
    <source>
        <dbReference type="EMBL" id="BCT92871.1"/>
    </source>
</evidence>
<sequence>MRFRPALSTTIACALIACVLLLAACGDKGGPGARNPDGSTADALPAPAGAKGSVTGMPDAPGPGDVAIEGSVAQADDVATDDNPEAGLDEDGDGQIDADAPNPSGEPTAQDAVAVIDQYYSAIEERDFATAYGLWSDGGRASGQSADQFAAGFANTQKVEATLDSPARVEGAVGSRFIEIPVSLESTDKDGKTHRYVGAYTLRRSVVDGATEEQKQWRIASADLRELAQ</sequence>
<keyword evidence="4" id="KW-1185">Reference proteome</keyword>
<evidence type="ECO:0000256" key="2">
    <source>
        <dbReference type="SAM" id="SignalP"/>
    </source>
</evidence>
<evidence type="ECO:0008006" key="5">
    <source>
        <dbReference type="Google" id="ProtNLM"/>
    </source>
</evidence>
<evidence type="ECO:0000256" key="1">
    <source>
        <dbReference type="SAM" id="MobiDB-lite"/>
    </source>
</evidence>
<dbReference type="InterPro" id="IPR032710">
    <property type="entry name" value="NTF2-like_dom_sf"/>
</dbReference>
<proteinExistence type="predicted"/>
<organism evidence="3 4">
    <name type="scientific">Noviluteimonas caseinilytica</name>
    <dbReference type="NCBI Taxonomy" id="2675101"/>
    <lineage>
        <taxon>Bacteria</taxon>
        <taxon>Pseudomonadati</taxon>
        <taxon>Pseudomonadota</taxon>
        <taxon>Gammaproteobacteria</taxon>
        <taxon>Lysobacterales</taxon>
        <taxon>Lysobacteraceae</taxon>
        <taxon>Noviluteimonas</taxon>
    </lineage>
</organism>
<feature type="signal peptide" evidence="2">
    <location>
        <begin position="1"/>
        <end position="23"/>
    </location>
</feature>
<reference evidence="3 4" key="1">
    <citation type="submission" date="2021-03" db="EMBL/GenBank/DDBJ databases">
        <title>Complete Genome Sequences of Two Lysobacter Strains Isolated from Sea Water (Lysobacter caseinilyticus) and Soil (Lysobacter helvus) in South Korea.</title>
        <authorList>
            <person name="Watanabe Y."/>
            <person name="Arakawa K."/>
        </authorList>
    </citation>
    <scope>NUCLEOTIDE SEQUENCE [LARGE SCALE GENOMIC DNA]</scope>
    <source>
        <strain evidence="3 4">KVB24</strain>
    </source>
</reference>
<feature type="region of interest" description="Disordered" evidence="1">
    <location>
        <begin position="31"/>
        <end position="108"/>
    </location>
</feature>
<feature type="chain" id="PRO_5045236992" description="Lipoprotein" evidence="2">
    <location>
        <begin position="24"/>
        <end position="229"/>
    </location>
</feature>
<accession>A0ABM7Q6C9</accession>
<feature type="compositionally biased region" description="Acidic residues" evidence="1">
    <location>
        <begin position="78"/>
        <end position="96"/>
    </location>
</feature>
<dbReference type="PROSITE" id="PS51257">
    <property type="entry name" value="PROKAR_LIPOPROTEIN"/>
    <property type="match status" value="1"/>
</dbReference>
<dbReference type="Proteomes" id="UP000681317">
    <property type="component" value="Chromosome"/>
</dbReference>
<gene>
    <name evidence="3" type="ORF">LYSCAS_18950</name>
</gene>
<dbReference type="RefSeq" id="WP_213433833.1">
    <property type="nucleotide sequence ID" value="NZ_AP024545.1"/>
</dbReference>
<dbReference type="SUPFAM" id="SSF54427">
    <property type="entry name" value="NTF2-like"/>
    <property type="match status" value="1"/>
</dbReference>
<name>A0ABM7Q6C9_9GAMM</name>
<protein>
    <recommendedName>
        <fullName evidence="5">Lipoprotein</fullName>
    </recommendedName>
</protein>
<evidence type="ECO:0000313" key="4">
    <source>
        <dbReference type="Proteomes" id="UP000681317"/>
    </source>
</evidence>
<keyword evidence="2" id="KW-0732">Signal</keyword>